<name>A0A9D2U362_9FIRM</name>
<sequence length="150" mass="16971">MEETEAEKSICRLDCCGACRRREDCGGCIKTEGHPFGGRCIAAEIIKRGDFAAFEEFKKKLIDEFNSLGIEGLEVKDLNLLNGFYVNLEYPLANGQTVKLLEDHNIYLGNQIEIPGRDRYYGIVGDDKYLLVCSYKCNGAEPQIICYKKR</sequence>
<accession>A0A9D2U362</accession>
<reference evidence="1" key="1">
    <citation type="journal article" date="2021" name="PeerJ">
        <title>Extensive microbial diversity within the chicken gut microbiome revealed by metagenomics and culture.</title>
        <authorList>
            <person name="Gilroy R."/>
            <person name="Ravi A."/>
            <person name="Getino M."/>
            <person name="Pursley I."/>
            <person name="Horton D.L."/>
            <person name="Alikhan N.F."/>
            <person name="Baker D."/>
            <person name="Gharbi K."/>
            <person name="Hall N."/>
            <person name="Watson M."/>
            <person name="Adriaenssens E.M."/>
            <person name="Foster-Nyarko E."/>
            <person name="Jarju S."/>
            <person name="Secka A."/>
            <person name="Antonio M."/>
            <person name="Oren A."/>
            <person name="Chaudhuri R.R."/>
            <person name="La Ragione R."/>
            <person name="Hildebrand F."/>
            <person name="Pallen M.J."/>
        </authorList>
    </citation>
    <scope>NUCLEOTIDE SEQUENCE</scope>
    <source>
        <strain evidence="1">ChiW19-6364</strain>
    </source>
</reference>
<comment type="caution">
    <text evidence="1">The sequence shown here is derived from an EMBL/GenBank/DDBJ whole genome shotgun (WGS) entry which is preliminary data.</text>
</comment>
<organism evidence="1 2">
    <name type="scientific">Candidatus Blautia stercoripullorum</name>
    <dbReference type="NCBI Taxonomy" id="2838502"/>
    <lineage>
        <taxon>Bacteria</taxon>
        <taxon>Bacillati</taxon>
        <taxon>Bacillota</taxon>
        <taxon>Clostridia</taxon>
        <taxon>Lachnospirales</taxon>
        <taxon>Lachnospiraceae</taxon>
        <taxon>Blautia</taxon>
    </lineage>
</organism>
<evidence type="ECO:0000313" key="1">
    <source>
        <dbReference type="EMBL" id="HJD38940.1"/>
    </source>
</evidence>
<evidence type="ECO:0000313" key="2">
    <source>
        <dbReference type="Proteomes" id="UP000823850"/>
    </source>
</evidence>
<dbReference type="AlphaFoldDB" id="A0A9D2U362"/>
<dbReference type="Proteomes" id="UP000823850">
    <property type="component" value="Unassembled WGS sequence"/>
</dbReference>
<gene>
    <name evidence="1" type="ORF">H9913_02840</name>
</gene>
<reference evidence="1" key="2">
    <citation type="submission" date="2021-04" db="EMBL/GenBank/DDBJ databases">
        <authorList>
            <person name="Gilroy R."/>
        </authorList>
    </citation>
    <scope>NUCLEOTIDE SEQUENCE</scope>
    <source>
        <strain evidence="1">ChiW19-6364</strain>
    </source>
</reference>
<proteinExistence type="predicted"/>
<dbReference type="EMBL" id="DWUX01000054">
    <property type="protein sequence ID" value="HJD38940.1"/>
    <property type="molecule type" value="Genomic_DNA"/>
</dbReference>
<protein>
    <submittedName>
        <fullName evidence="1">DUF3795 domain-containing protein</fullName>
    </submittedName>
</protein>